<dbReference type="SUPFAM" id="SSF52980">
    <property type="entry name" value="Restriction endonuclease-like"/>
    <property type="match status" value="1"/>
</dbReference>
<dbReference type="EMBL" id="PSQJ01000001">
    <property type="protein sequence ID" value="PTL86989.1"/>
    <property type="molecule type" value="Genomic_DNA"/>
</dbReference>
<dbReference type="InterPro" id="IPR038726">
    <property type="entry name" value="PDDEXK_AddAB-type"/>
</dbReference>
<gene>
    <name evidence="2" type="primary">addB</name>
    <name evidence="2" type="ORF">C4617_00855</name>
</gene>
<dbReference type="Gene3D" id="3.90.320.10">
    <property type="match status" value="1"/>
</dbReference>
<protein>
    <submittedName>
        <fullName evidence="2">Double-strand break repair protein AddB</fullName>
    </submittedName>
</protein>
<dbReference type="InterPro" id="IPR011604">
    <property type="entry name" value="PDDEXK-like_dom_sf"/>
</dbReference>
<dbReference type="NCBIfam" id="TIGR02786">
    <property type="entry name" value="addB_alphas"/>
    <property type="match status" value="1"/>
</dbReference>
<name>A0A2T4VYX8_9HYPH</name>
<accession>A0A2T4VYX8</accession>
<dbReference type="InterPro" id="IPR014153">
    <property type="entry name" value="Ds_break_AddB"/>
</dbReference>
<reference evidence="3" key="1">
    <citation type="submission" date="2018-02" db="EMBL/GenBank/DDBJ databases">
        <title>Genome sequence of Candidatus Liberibacter europaeus.</title>
        <authorList>
            <person name="Frampton R.A."/>
            <person name="Thompson S.M."/>
            <person name="David C."/>
            <person name="Addison S.M."/>
            <person name="Smith G.R."/>
        </authorList>
    </citation>
    <scope>NUCLEOTIDE SEQUENCE [LARGE SCALE GENOMIC DNA]</scope>
</reference>
<organism evidence="2 3">
    <name type="scientific">Candidatus Liberibacter europaeus</name>
    <dbReference type="NCBI Taxonomy" id="744859"/>
    <lineage>
        <taxon>Bacteria</taxon>
        <taxon>Pseudomonadati</taxon>
        <taxon>Pseudomonadota</taxon>
        <taxon>Alphaproteobacteria</taxon>
        <taxon>Hyphomicrobiales</taxon>
        <taxon>Rhizobiaceae</taxon>
        <taxon>Liberibacter</taxon>
    </lineage>
</organism>
<dbReference type="InterPro" id="IPR027417">
    <property type="entry name" value="P-loop_NTPase"/>
</dbReference>
<dbReference type="SUPFAM" id="SSF52540">
    <property type="entry name" value="P-loop containing nucleoside triphosphate hydrolases"/>
    <property type="match status" value="1"/>
</dbReference>
<evidence type="ECO:0000313" key="3">
    <source>
        <dbReference type="Proteomes" id="UP000240811"/>
    </source>
</evidence>
<dbReference type="InterPro" id="IPR011335">
    <property type="entry name" value="Restrct_endonuc-II-like"/>
</dbReference>
<evidence type="ECO:0000259" key="1">
    <source>
        <dbReference type="Pfam" id="PF12705"/>
    </source>
</evidence>
<proteinExistence type="predicted"/>
<dbReference type="Proteomes" id="UP000240811">
    <property type="component" value="Unassembled WGS sequence"/>
</dbReference>
<comment type="caution">
    <text evidence="2">The sequence shown here is derived from an EMBL/GenBank/DDBJ whole genome shotgun (WGS) entry which is preliminary data.</text>
</comment>
<evidence type="ECO:0000313" key="2">
    <source>
        <dbReference type="EMBL" id="PTL86989.1"/>
    </source>
</evidence>
<sequence length="1043" mass="118315">MKNQKSNVFTIASYSPFFRELILSLLNGELVEGFKYNKSNPLSLASVTIYVPTKRAAQSLRSEFFDIIGNKFTILPTIKPLGDILEENYFFNADLLLSCNIDLPLSNIRRLLELSRLILLWRKHLPDKIRDIHPESPLTLSASHADAIWLAKNLASIIDIVEIEEKNWDDLYLLDNEQYGAWWFIALDFLKIASKYWKERLSELSASSNAHYQIQLIRAEAEYISLKGSKGPVIIAGSTGSIPATARLMSIIANDHNGAIVLPGLDVFMPENIWQTITKKSNIIDKSNVDYSMHPQYSLAKLLQFLKIKRKDVRCLGNINEEMRLRSIMISKAFLPSSTDAPQKTEIVNDKTADLAQSFADVALIEATNEREEATAIAIAMRMSLEKHKHTQTALITADQDLARRVKLELTRFGIDIDVSAGIPLSTTLQGSILITILNAILKSNDCMTTAILIKHPLAKFGFPEKYLLQAKNALEFIALRGNRDSYDITQIKSIVTSKIAEQKNEKHTPHWKSRLSDKDNELAILLAESIVKAITPLAEYRMDRSSCCNNLDISDWTKLTVRCLENICLDENKQLINLWTGKEGKALSSFFSNIIETKNCLITSPIEWIEIVSALISGETVKPINEKSSRLFILGTLESRLISFDTLILGGLNEGVWPKHISQNPFLSRIMQGDLGLEAAEKCIGQAAHDFEMASGTRHIIYTRSLQKNKDPTVASRWLQRLLVFGGKSFFDDLKKKGNQYLKWARGIDSTNKQTVSTRPKPFPNPATQPKTYSFSEVKQLISDPYAIYAKKILKLDPIPHFNNDPDAKYRGTFFHNVVTRLIQKKINKNTPVIINYMEKIIDECFEKEKLPPHIDVIWRPLFYKIAYSFLSHEDKKSALIKQVVVDTPARMQIESIGIQLTGIADRINILESGYADIIDYKTGSTPKKKTAQNLIDPQLALEAAALQAGAFYQLERKKVEKIIYIRLKPELEIDCITDNNHSTEELAKKSLRNLIEFVSLLQNGKQPFTSHLRLSEKSNITSEYDHLARMEEWIEDYDHDK</sequence>
<feature type="domain" description="PD-(D/E)XK endonuclease-like" evidence="1">
    <location>
        <begin position="774"/>
        <end position="987"/>
    </location>
</feature>
<dbReference type="Pfam" id="PF12705">
    <property type="entry name" value="PDDEXK_1"/>
    <property type="match status" value="1"/>
</dbReference>
<dbReference type="AlphaFoldDB" id="A0A2T4VYX8"/>